<dbReference type="EMBL" id="JASBNA010000003">
    <property type="protein sequence ID" value="KAK7693597.1"/>
    <property type="molecule type" value="Genomic_DNA"/>
</dbReference>
<feature type="compositionally biased region" description="Low complexity" evidence="1">
    <location>
        <begin position="38"/>
        <end position="56"/>
    </location>
</feature>
<feature type="region of interest" description="Disordered" evidence="1">
    <location>
        <begin position="380"/>
        <end position="450"/>
    </location>
</feature>
<keyword evidence="3" id="KW-1185">Reference proteome</keyword>
<feature type="compositionally biased region" description="Low complexity" evidence="1">
    <location>
        <begin position="275"/>
        <end position="287"/>
    </location>
</feature>
<feature type="compositionally biased region" description="Low complexity" evidence="1">
    <location>
        <begin position="124"/>
        <end position="162"/>
    </location>
</feature>
<sequence length="450" mass="47813">MEQTSRPRPRVGLPSSPAPRSRSLSARVPSQDIPPRPSSAATQRSRTFTATTSTSAPPVPQLPHQLRPQRSLVNIPLAYNANASARLPEIRRITRVPPPPLPVEKSPVPDDEENLASEFNRKGSVSSLASSASTSSRASATSSSSSLFSSKSPLSATSSTTSLEDEAYVPKRAAPSPSKVAPGFGTALWSRVAVVAENLTVSVSKAIETNIATYSGEATPPGQESRLTRAMKEYHISKAREPSDLPGWLFEEKDRGVIGRLKVMNASPEDNLSRPSSATPSTPPISTNVDRLSTSRPLPSPWENESRQTDLVAPIPRLPQNNTFPLVPRSRPTTPAPRFVTSSTVAQPVPKRVGAPLSMLGAQQPSNARVRFVEQIHPRQSPVDGLGSNRAISERGGSSTAYATQPPAGLAMSRGGSSTPVKGARLGSVDIRGKRPSTRGLPSGVRPSRV</sequence>
<feature type="compositionally biased region" description="Low complexity" evidence="1">
    <location>
        <begin position="13"/>
        <end position="30"/>
    </location>
</feature>
<feature type="region of interest" description="Disordered" evidence="1">
    <location>
        <begin position="266"/>
        <end position="343"/>
    </location>
</feature>
<gene>
    <name evidence="2" type="ORF">QCA50_003166</name>
</gene>
<feature type="region of interest" description="Disordered" evidence="1">
    <location>
        <begin position="83"/>
        <end position="180"/>
    </location>
</feature>
<comment type="caution">
    <text evidence="2">The sequence shown here is derived from an EMBL/GenBank/DDBJ whole genome shotgun (WGS) entry which is preliminary data.</text>
</comment>
<accession>A0AAW0GUC3</accession>
<organism evidence="2 3">
    <name type="scientific">Cerrena zonata</name>
    <dbReference type="NCBI Taxonomy" id="2478898"/>
    <lineage>
        <taxon>Eukaryota</taxon>
        <taxon>Fungi</taxon>
        <taxon>Dikarya</taxon>
        <taxon>Basidiomycota</taxon>
        <taxon>Agaricomycotina</taxon>
        <taxon>Agaricomycetes</taxon>
        <taxon>Polyporales</taxon>
        <taxon>Cerrenaceae</taxon>
        <taxon>Cerrena</taxon>
    </lineage>
</organism>
<evidence type="ECO:0000256" key="1">
    <source>
        <dbReference type="SAM" id="MobiDB-lite"/>
    </source>
</evidence>
<dbReference type="AlphaFoldDB" id="A0AAW0GUC3"/>
<reference evidence="2 3" key="1">
    <citation type="submission" date="2022-09" db="EMBL/GenBank/DDBJ databases">
        <authorList>
            <person name="Palmer J.M."/>
        </authorList>
    </citation>
    <scope>NUCLEOTIDE SEQUENCE [LARGE SCALE GENOMIC DNA]</scope>
    <source>
        <strain evidence="2 3">DSM 7382</strain>
    </source>
</reference>
<evidence type="ECO:0000313" key="3">
    <source>
        <dbReference type="Proteomes" id="UP001385951"/>
    </source>
</evidence>
<feature type="region of interest" description="Disordered" evidence="1">
    <location>
        <begin position="1"/>
        <end position="68"/>
    </location>
</feature>
<name>A0AAW0GUC3_9APHY</name>
<feature type="compositionally biased region" description="Polar residues" evidence="1">
    <location>
        <begin position="288"/>
        <end position="297"/>
    </location>
</feature>
<evidence type="ECO:0000313" key="2">
    <source>
        <dbReference type="EMBL" id="KAK7693597.1"/>
    </source>
</evidence>
<proteinExistence type="predicted"/>
<protein>
    <submittedName>
        <fullName evidence="2">Uncharacterized protein</fullName>
    </submittedName>
</protein>
<dbReference type="Proteomes" id="UP001385951">
    <property type="component" value="Unassembled WGS sequence"/>
</dbReference>